<dbReference type="PRINTS" id="PR00300">
    <property type="entry name" value="CLPPROTEASEA"/>
</dbReference>
<dbReference type="GO" id="GO:0003887">
    <property type="term" value="F:DNA-directed DNA polymerase activity"/>
    <property type="evidence" value="ECO:0007669"/>
    <property type="project" value="UniProtKB-KW"/>
</dbReference>
<dbReference type="Gene3D" id="3.40.50.300">
    <property type="entry name" value="P-loop containing nucleotide triphosphate hydrolases"/>
    <property type="match status" value="1"/>
</dbReference>
<dbReference type="Pfam" id="PF12169">
    <property type="entry name" value="DNA_pol3_gamma3"/>
    <property type="match status" value="1"/>
</dbReference>
<keyword evidence="2 11" id="KW-0808">Transferase</keyword>
<reference evidence="14 15" key="1">
    <citation type="journal article" date="2016" name="Genome Announc.">
        <title>First Complete Genome Sequence of a Subdivision 6 Acidobacterium Strain.</title>
        <authorList>
            <person name="Huang S."/>
            <person name="Vieira S."/>
            <person name="Bunk B."/>
            <person name="Riedel T."/>
            <person name="Sproer C."/>
            <person name="Overmann J."/>
        </authorList>
    </citation>
    <scope>NUCLEOTIDE SEQUENCE [LARGE SCALE GENOMIC DNA]</scope>
    <source>
        <strain evidence="15">DSM 100886 HEG_-6_39</strain>
    </source>
</reference>
<comment type="subunit">
    <text evidence="11">DNA polymerase III contains a core (composed of alpha, epsilon and theta chains) that associates with a tau subunit. This core dimerizes to form the POLIII' complex. PolIII' associates with the gamma complex (composed of gamma, delta, delta', psi and chi chains) and with the beta chain to form the complete DNA polymerase III complex.</text>
</comment>
<keyword evidence="3 11" id="KW-0548">Nucleotidyltransferase</keyword>
<dbReference type="FunFam" id="3.40.50.300:FF:000014">
    <property type="entry name" value="DNA polymerase III subunit gamma/tau"/>
    <property type="match status" value="1"/>
</dbReference>
<dbReference type="AlphaFoldDB" id="A0A143PIP4"/>
<dbReference type="InterPro" id="IPR003593">
    <property type="entry name" value="AAA+_ATPase"/>
</dbReference>
<keyword evidence="7" id="KW-0862">Zinc</keyword>
<reference evidence="15" key="2">
    <citation type="submission" date="2016-04" db="EMBL/GenBank/DDBJ databases">
        <title>First Complete Genome Sequence of a Subdivision 6 Acidobacterium.</title>
        <authorList>
            <person name="Huang S."/>
            <person name="Vieira S."/>
            <person name="Bunk B."/>
            <person name="Riedel T."/>
            <person name="Sproeer C."/>
            <person name="Overmann J."/>
        </authorList>
    </citation>
    <scope>NUCLEOTIDE SEQUENCE [LARGE SCALE GENOMIC DNA]</scope>
    <source>
        <strain evidence="15">DSM 100886 HEG_-6_39</strain>
    </source>
</reference>
<dbReference type="EC" id="2.7.7.7" evidence="11"/>
<dbReference type="InterPro" id="IPR045085">
    <property type="entry name" value="HLD_clamp_pol_III_gamma_tau"/>
</dbReference>
<dbReference type="CDD" id="cd18137">
    <property type="entry name" value="HLD_clamp_pol_III_gamma_tau"/>
    <property type="match status" value="1"/>
</dbReference>
<dbReference type="InterPro" id="IPR012763">
    <property type="entry name" value="DNA_pol_III_sug/sutau_N"/>
</dbReference>
<dbReference type="Gene3D" id="1.10.8.60">
    <property type="match status" value="1"/>
</dbReference>
<dbReference type="InterPro" id="IPR001270">
    <property type="entry name" value="ClpA/B"/>
</dbReference>
<feature type="compositionally biased region" description="Low complexity" evidence="12">
    <location>
        <begin position="396"/>
        <end position="466"/>
    </location>
</feature>
<evidence type="ECO:0000256" key="7">
    <source>
        <dbReference type="ARBA" id="ARBA00022833"/>
    </source>
</evidence>
<name>A0A143PIP4_LUTPR</name>
<keyword evidence="8 11" id="KW-0067">ATP-binding</keyword>
<dbReference type="FunFam" id="1.10.8.60:FF:000013">
    <property type="entry name" value="DNA polymerase III subunit gamma/tau"/>
    <property type="match status" value="1"/>
</dbReference>
<evidence type="ECO:0000256" key="1">
    <source>
        <dbReference type="ARBA" id="ARBA00006360"/>
    </source>
</evidence>
<sequence length="620" mass="65908">MSRPYQVLARKWRPQRFDDVVGQVGVTQTLRNAIQRGRIAQSFIFSGARGVGKTTTARILARALNCETGPTADPCGTCDACVEIAEGRDIDVIELDAATHTGVDNVREVIIEGLGIAPARDRYKIFIIDEVHMLSNSSFNALLKSIEEPPPHVVFMMATTELHKIPETIRSRSQEFELRTIGARSVADQLARIAEAEQIQADPDALLLLARSGEGSMRDALSAFDQVIAFAGERISAADVASVLGLIGRDVLMDMAEIVADGRAADVFDAVGRLVESGQDLKLVVRDLTGLVRDLMIVSVDPTRLEDPELATDADRLAGLASRFSREDLLRAFDVLARAEQDVRYTAQPRYHLEMALLRWIHLGHLAPIAEVLEALGSGRPVSMGPVRSAAPVRSPAGGPAAGTTAPATGPGSALRRLTEAAATRPVTSAPATPPVSSTPARSAPRVAGTSAASAAPATAAASRVETPVPPAPLVTAPAAPEPTPATVAAPAATPTIDLDSGGAERLIEALKKSNRTFFGTALARATFAVDANRLVLTVGGNFEHQRCEGRRSWIEDTALQVLGRKLPLDIRVVVQATNVAADPVETDKARLKEQALKSEAVQAMLDVFAAEIRDAEEIP</sequence>
<organism evidence="14 15">
    <name type="scientific">Luteitalea pratensis</name>
    <dbReference type="NCBI Taxonomy" id="1855912"/>
    <lineage>
        <taxon>Bacteria</taxon>
        <taxon>Pseudomonadati</taxon>
        <taxon>Acidobacteriota</taxon>
        <taxon>Vicinamibacteria</taxon>
        <taxon>Vicinamibacterales</taxon>
        <taxon>Vicinamibacteraceae</taxon>
        <taxon>Luteitalea</taxon>
    </lineage>
</organism>
<dbReference type="Proteomes" id="UP000076079">
    <property type="component" value="Chromosome"/>
</dbReference>
<evidence type="ECO:0000256" key="5">
    <source>
        <dbReference type="ARBA" id="ARBA00022723"/>
    </source>
</evidence>
<keyword evidence="6 11" id="KW-0547">Nucleotide-binding</keyword>
<evidence type="ECO:0000313" key="15">
    <source>
        <dbReference type="Proteomes" id="UP000076079"/>
    </source>
</evidence>
<gene>
    <name evidence="14" type="primary">dnaX_1</name>
    <name evidence="11" type="synonym">dnaX</name>
    <name evidence="14" type="ORF">LuPra_01145</name>
</gene>
<dbReference type="InterPro" id="IPR027417">
    <property type="entry name" value="P-loop_NTPase"/>
</dbReference>
<dbReference type="GO" id="GO:0003677">
    <property type="term" value="F:DNA binding"/>
    <property type="evidence" value="ECO:0007669"/>
    <property type="project" value="InterPro"/>
</dbReference>
<evidence type="ECO:0000256" key="6">
    <source>
        <dbReference type="ARBA" id="ARBA00022741"/>
    </source>
</evidence>
<evidence type="ECO:0000256" key="4">
    <source>
        <dbReference type="ARBA" id="ARBA00022705"/>
    </source>
</evidence>
<dbReference type="NCBIfam" id="NF004046">
    <property type="entry name" value="PRK05563.1"/>
    <property type="match status" value="1"/>
</dbReference>
<dbReference type="GO" id="GO:0009360">
    <property type="term" value="C:DNA polymerase III complex"/>
    <property type="evidence" value="ECO:0007669"/>
    <property type="project" value="InterPro"/>
</dbReference>
<dbReference type="STRING" id="1855912.LuPra_01145"/>
<dbReference type="InterPro" id="IPR050238">
    <property type="entry name" value="DNA_Rep/Repair_Clamp_Loader"/>
</dbReference>
<dbReference type="PANTHER" id="PTHR11669:SF0">
    <property type="entry name" value="PROTEIN STICHEL-LIKE 2"/>
    <property type="match status" value="1"/>
</dbReference>
<evidence type="ECO:0000256" key="10">
    <source>
        <dbReference type="ARBA" id="ARBA00049244"/>
    </source>
</evidence>
<evidence type="ECO:0000256" key="3">
    <source>
        <dbReference type="ARBA" id="ARBA00022695"/>
    </source>
</evidence>
<evidence type="ECO:0000256" key="9">
    <source>
        <dbReference type="ARBA" id="ARBA00022932"/>
    </source>
</evidence>
<dbReference type="SUPFAM" id="SSF48019">
    <property type="entry name" value="post-AAA+ oligomerization domain-like"/>
    <property type="match status" value="1"/>
</dbReference>
<dbReference type="KEGG" id="abac:LuPra_01145"/>
<dbReference type="CDD" id="cd00009">
    <property type="entry name" value="AAA"/>
    <property type="match status" value="1"/>
</dbReference>
<dbReference type="InterPro" id="IPR022754">
    <property type="entry name" value="DNA_pol_III_gamma-3"/>
</dbReference>
<dbReference type="RefSeq" id="WP_110169843.1">
    <property type="nucleotide sequence ID" value="NZ_CP015136.1"/>
</dbReference>
<evidence type="ECO:0000256" key="11">
    <source>
        <dbReference type="RuleBase" id="RU364063"/>
    </source>
</evidence>
<evidence type="ECO:0000313" key="14">
    <source>
        <dbReference type="EMBL" id="AMY07958.1"/>
    </source>
</evidence>
<evidence type="ECO:0000259" key="13">
    <source>
        <dbReference type="SMART" id="SM00382"/>
    </source>
</evidence>
<feature type="region of interest" description="Disordered" evidence="12">
    <location>
        <begin position="385"/>
        <end position="466"/>
    </location>
</feature>
<dbReference type="GO" id="GO:0006261">
    <property type="term" value="P:DNA-templated DNA replication"/>
    <property type="evidence" value="ECO:0007669"/>
    <property type="project" value="TreeGrafter"/>
</dbReference>
<dbReference type="Pfam" id="PF22608">
    <property type="entry name" value="DNAX_ATPase_lid"/>
    <property type="match status" value="1"/>
</dbReference>
<dbReference type="PANTHER" id="PTHR11669">
    <property type="entry name" value="REPLICATION FACTOR C / DNA POLYMERASE III GAMMA-TAU SUBUNIT"/>
    <property type="match status" value="1"/>
</dbReference>
<dbReference type="NCBIfam" id="TIGR02397">
    <property type="entry name" value="dnaX_nterm"/>
    <property type="match status" value="1"/>
</dbReference>
<keyword evidence="4 11" id="KW-0235">DNA replication</keyword>
<dbReference type="InterPro" id="IPR008921">
    <property type="entry name" value="DNA_pol3_clamp-load_cplx_C"/>
</dbReference>
<dbReference type="GO" id="GO:0005524">
    <property type="term" value="F:ATP binding"/>
    <property type="evidence" value="ECO:0007669"/>
    <property type="project" value="UniProtKB-KW"/>
</dbReference>
<dbReference type="SUPFAM" id="SSF52540">
    <property type="entry name" value="P-loop containing nucleoside triphosphate hydrolases"/>
    <property type="match status" value="1"/>
</dbReference>
<comment type="catalytic activity">
    <reaction evidence="10 11">
        <text>DNA(n) + a 2'-deoxyribonucleoside 5'-triphosphate = DNA(n+1) + diphosphate</text>
        <dbReference type="Rhea" id="RHEA:22508"/>
        <dbReference type="Rhea" id="RHEA-COMP:17339"/>
        <dbReference type="Rhea" id="RHEA-COMP:17340"/>
        <dbReference type="ChEBI" id="CHEBI:33019"/>
        <dbReference type="ChEBI" id="CHEBI:61560"/>
        <dbReference type="ChEBI" id="CHEBI:173112"/>
        <dbReference type="EC" id="2.7.7.7"/>
    </reaction>
</comment>
<evidence type="ECO:0000256" key="8">
    <source>
        <dbReference type="ARBA" id="ARBA00022840"/>
    </source>
</evidence>
<evidence type="ECO:0000256" key="12">
    <source>
        <dbReference type="SAM" id="MobiDB-lite"/>
    </source>
</evidence>
<dbReference type="SMART" id="SM00382">
    <property type="entry name" value="AAA"/>
    <property type="match status" value="1"/>
</dbReference>
<feature type="domain" description="AAA+ ATPase" evidence="13">
    <location>
        <begin position="39"/>
        <end position="180"/>
    </location>
</feature>
<accession>A0A143PIP4</accession>
<protein>
    <recommendedName>
        <fullName evidence="11">DNA polymerase III subunit gamma/tau</fullName>
        <ecNumber evidence="11">2.7.7.7</ecNumber>
    </recommendedName>
</protein>
<evidence type="ECO:0000256" key="2">
    <source>
        <dbReference type="ARBA" id="ARBA00022679"/>
    </source>
</evidence>
<dbReference type="GO" id="GO:0046872">
    <property type="term" value="F:metal ion binding"/>
    <property type="evidence" value="ECO:0007669"/>
    <property type="project" value="UniProtKB-KW"/>
</dbReference>
<comment type="similarity">
    <text evidence="1 11">Belongs to the DnaX/STICHEL family.</text>
</comment>
<keyword evidence="15" id="KW-1185">Reference proteome</keyword>
<keyword evidence="5" id="KW-0479">Metal-binding</keyword>
<comment type="function">
    <text evidence="11">DNA polymerase III is a complex, multichain enzyme responsible for most of the replicative synthesis in bacteria. This DNA polymerase also exhibits 3' to 5' exonuclease activity.</text>
</comment>
<keyword evidence="9 11" id="KW-0239">DNA-directed DNA polymerase</keyword>
<proteinExistence type="inferred from homology"/>
<dbReference type="EMBL" id="CP015136">
    <property type="protein sequence ID" value="AMY07958.1"/>
    <property type="molecule type" value="Genomic_DNA"/>
</dbReference>
<dbReference type="Gene3D" id="1.20.272.10">
    <property type="match status" value="1"/>
</dbReference>
<dbReference type="PATRIC" id="fig|1813736.3.peg.1186"/>
<dbReference type="Pfam" id="PF13177">
    <property type="entry name" value="DNA_pol3_delta2"/>
    <property type="match status" value="1"/>
</dbReference>